<keyword evidence="2" id="KW-0472">Membrane</keyword>
<evidence type="ECO:0000313" key="3">
    <source>
        <dbReference type="EMBL" id="WVZ68927.1"/>
    </source>
</evidence>
<dbReference type="GO" id="GO:0009535">
    <property type="term" value="C:chloroplast thylakoid membrane"/>
    <property type="evidence" value="ECO:0007669"/>
    <property type="project" value="UniProtKB-SubCell"/>
</dbReference>
<dbReference type="EMBL" id="CP144748">
    <property type="protein sequence ID" value="WVZ68927.1"/>
    <property type="molecule type" value="Genomic_DNA"/>
</dbReference>
<dbReference type="GO" id="GO:0015031">
    <property type="term" value="P:protein transport"/>
    <property type="evidence" value="ECO:0007669"/>
    <property type="project" value="InterPro"/>
</dbReference>
<dbReference type="InterPro" id="IPR002208">
    <property type="entry name" value="SecY/SEC61-alpha"/>
</dbReference>
<dbReference type="AlphaFoldDB" id="A0AAQ3TC55"/>
<feature type="transmembrane region" description="Helical" evidence="2">
    <location>
        <begin position="20"/>
        <end position="46"/>
    </location>
</feature>
<dbReference type="SUPFAM" id="SSF103491">
    <property type="entry name" value="Preprotein translocase SecY subunit"/>
    <property type="match status" value="1"/>
</dbReference>
<evidence type="ECO:0000313" key="4">
    <source>
        <dbReference type="Proteomes" id="UP001341281"/>
    </source>
</evidence>
<gene>
    <name evidence="3" type="ORF">U9M48_017800</name>
</gene>
<protein>
    <submittedName>
        <fullName evidence="3">Uncharacterized protein</fullName>
    </submittedName>
</protein>
<name>A0AAQ3TC55_PASNO</name>
<keyword evidence="2" id="KW-0812">Transmembrane</keyword>
<proteinExistence type="predicted"/>
<dbReference type="Proteomes" id="UP001341281">
    <property type="component" value="Chromosome 04"/>
</dbReference>
<organism evidence="3 4">
    <name type="scientific">Paspalum notatum var. saurae</name>
    <dbReference type="NCBI Taxonomy" id="547442"/>
    <lineage>
        <taxon>Eukaryota</taxon>
        <taxon>Viridiplantae</taxon>
        <taxon>Streptophyta</taxon>
        <taxon>Embryophyta</taxon>
        <taxon>Tracheophyta</taxon>
        <taxon>Spermatophyta</taxon>
        <taxon>Magnoliopsida</taxon>
        <taxon>Liliopsida</taxon>
        <taxon>Poales</taxon>
        <taxon>Poaceae</taxon>
        <taxon>PACMAD clade</taxon>
        <taxon>Panicoideae</taxon>
        <taxon>Andropogonodae</taxon>
        <taxon>Paspaleae</taxon>
        <taxon>Paspalinae</taxon>
        <taxon>Paspalum</taxon>
    </lineage>
</organism>
<evidence type="ECO:0000256" key="1">
    <source>
        <dbReference type="ARBA" id="ARBA00004454"/>
    </source>
</evidence>
<evidence type="ECO:0000256" key="2">
    <source>
        <dbReference type="SAM" id="Phobius"/>
    </source>
</evidence>
<keyword evidence="4" id="KW-1185">Reference proteome</keyword>
<accession>A0AAQ3TC55</accession>
<dbReference type="PANTHER" id="PTHR10906">
    <property type="entry name" value="SECY/SEC61-ALPHA FAMILY MEMBER"/>
    <property type="match status" value="1"/>
</dbReference>
<feature type="transmembrane region" description="Helical" evidence="2">
    <location>
        <begin position="79"/>
        <end position="97"/>
    </location>
</feature>
<reference evidence="3 4" key="1">
    <citation type="submission" date="2024-02" db="EMBL/GenBank/DDBJ databases">
        <title>High-quality chromosome-scale genome assembly of Pensacola bahiagrass (Paspalum notatum Flugge var. saurae).</title>
        <authorList>
            <person name="Vega J.M."/>
            <person name="Podio M."/>
            <person name="Orjuela J."/>
            <person name="Siena L.A."/>
            <person name="Pessino S.C."/>
            <person name="Combes M.C."/>
            <person name="Mariac C."/>
            <person name="Albertini E."/>
            <person name="Pupilli F."/>
            <person name="Ortiz J.P.A."/>
            <person name="Leblanc O."/>
        </authorList>
    </citation>
    <scope>NUCLEOTIDE SEQUENCE [LARGE SCALE GENOMIC DNA]</scope>
    <source>
        <strain evidence="3">R1</strain>
        <tissue evidence="3">Leaf</tissue>
    </source>
</reference>
<dbReference type="InterPro" id="IPR023201">
    <property type="entry name" value="SecY_dom_sf"/>
</dbReference>
<keyword evidence="2" id="KW-1133">Transmembrane helix</keyword>
<comment type="subcellular location">
    <subcellularLocation>
        <location evidence="1">Plastid</location>
        <location evidence="1">Chloroplast thylakoid membrane</location>
        <topology evidence="1">Multi-pass membrane protein</topology>
    </subcellularLocation>
</comment>
<feature type="transmembrane region" description="Helical" evidence="2">
    <location>
        <begin position="103"/>
        <end position="121"/>
    </location>
</feature>
<sequence length="134" mass="14580">MHWFQPYTSSQSLSDVRRDPVYALLYATLLIVGCAIMSTGTLQLCAYSDRYLARLLGPERVNVTLVQPHSVPHHQRRRYIVNVAFLVGLFIGALTIFASLTGMLGSGAGIMLAVTIIYSCLECRVTAAAGAFGL</sequence>
<dbReference type="Gene3D" id="1.10.3370.10">
    <property type="entry name" value="SecY subunit domain"/>
    <property type="match status" value="1"/>
</dbReference>